<reference evidence="1" key="1">
    <citation type="submission" date="2016-04" db="EMBL/GenBank/DDBJ databases">
        <authorList>
            <person name="Evans L.H."/>
            <person name="Alamgir A."/>
            <person name="Owens N."/>
            <person name="Weber N.D."/>
            <person name="Virtaneva K."/>
            <person name="Barbian K."/>
            <person name="Babar A."/>
            <person name="Rosenke K."/>
        </authorList>
    </citation>
    <scope>NUCLEOTIDE SEQUENCE</scope>
    <source>
        <strain evidence="1">86</strain>
    </source>
</reference>
<name>A0A212KAL8_9PROT</name>
<accession>A0A212KAL8</accession>
<dbReference type="AlphaFoldDB" id="A0A212KAL8"/>
<dbReference type="EMBL" id="FLUO01000001">
    <property type="protein sequence ID" value="SBW08730.1"/>
    <property type="molecule type" value="Genomic_DNA"/>
</dbReference>
<proteinExistence type="predicted"/>
<sequence length="165" mass="18712">MKERHKELYRRFSQAALPVACAAIAWLAAERAEYKERLYQETPSIPFQPFCDEGGNWGDIRPIRGVAMSKTFRKELLRAMAWNGTTVHIADRYRKAGRSGPNPHPILVTPELYNRSSTMIRLTRDAWNAVKGTSSVSVEIDGKEIEKPPEPSLLCKDIEGKVKEL</sequence>
<organism evidence="1">
    <name type="scientific">uncultured Alphaproteobacteria bacterium</name>
    <dbReference type="NCBI Taxonomy" id="91750"/>
    <lineage>
        <taxon>Bacteria</taxon>
        <taxon>Pseudomonadati</taxon>
        <taxon>Pseudomonadota</taxon>
        <taxon>Alphaproteobacteria</taxon>
        <taxon>environmental samples</taxon>
    </lineage>
</organism>
<gene>
    <name evidence="1" type="ORF">KL86APRO_12443</name>
</gene>
<evidence type="ECO:0000313" key="1">
    <source>
        <dbReference type="EMBL" id="SBW08730.1"/>
    </source>
</evidence>
<protein>
    <submittedName>
        <fullName evidence="1">Uncharacterized protein</fullName>
    </submittedName>
</protein>